<dbReference type="GO" id="GO:0005829">
    <property type="term" value="C:cytosol"/>
    <property type="evidence" value="ECO:0007669"/>
    <property type="project" value="TreeGrafter"/>
</dbReference>
<dbReference type="Gene3D" id="2.40.50.1020">
    <property type="entry name" value="LytTr DNA-binding domain"/>
    <property type="match status" value="1"/>
</dbReference>
<keyword evidence="2" id="KW-0238">DNA-binding</keyword>
<keyword evidence="1" id="KW-0902">Two-component regulatory system</keyword>
<dbReference type="GO" id="GO:0000156">
    <property type="term" value="F:phosphorelay response regulator activity"/>
    <property type="evidence" value="ECO:0007669"/>
    <property type="project" value="TreeGrafter"/>
</dbReference>
<dbReference type="Pfam" id="PF04397">
    <property type="entry name" value="LytTR"/>
    <property type="match status" value="1"/>
</dbReference>
<accession>A0A831R6A2</accession>
<gene>
    <name evidence="6" type="ORF">ENI00_11905</name>
</gene>
<dbReference type="SUPFAM" id="SSF52172">
    <property type="entry name" value="CheY-like"/>
    <property type="match status" value="1"/>
</dbReference>
<feature type="domain" description="HTH LytTR-type" evidence="5">
    <location>
        <begin position="147"/>
        <end position="251"/>
    </location>
</feature>
<dbReference type="GO" id="GO:0000976">
    <property type="term" value="F:transcription cis-regulatory region binding"/>
    <property type="evidence" value="ECO:0007669"/>
    <property type="project" value="TreeGrafter"/>
</dbReference>
<dbReference type="Gene3D" id="3.40.50.2300">
    <property type="match status" value="1"/>
</dbReference>
<dbReference type="GO" id="GO:0032993">
    <property type="term" value="C:protein-DNA complex"/>
    <property type="evidence" value="ECO:0007669"/>
    <property type="project" value="TreeGrafter"/>
</dbReference>
<evidence type="ECO:0000256" key="1">
    <source>
        <dbReference type="ARBA" id="ARBA00023012"/>
    </source>
</evidence>
<name>A0A831R6A2_9GAMM</name>
<reference evidence="6" key="1">
    <citation type="journal article" date="2020" name="mSystems">
        <title>Genome- and Community-Level Interaction Insights into Carbon Utilization and Element Cycling Functions of Hydrothermarchaeota in Hydrothermal Sediment.</title>
        <authorList>
            <person name="Zhou Z."/>
            <person name="Liu Y."/>
            <person name="Xu W."/>
            <person name="Pan J."/>
            <person name="Luo Z.H."/>
            <person name="Li M."/>
        </authorList>
    </citation>
    <scope>NUCLEOTIDE SEQUENCE [LARGE SCALE GENOMIC DNA]</scope>
    <source>
        <strain evidence="6">HyVt-357</strain>
    </source>
</reference>
<proteinExistence type="predicted"/>
<sequence length="255" mass="28650">MMMKQTILIVDDEPLARERLRRLAEDLPDYQVCGEAADGESTLARVAELQPDILLLDIRMPGVDGLEVASRLSQLSNPPAIIFCTAYDIYAIQAFDVQAIAYLLKPVRKIALAEALARAGRVNRVQLQVLAREHTGKSANQPEDEQMAVRTHRGTELIDIAGIRYCQADQKYVTIYHSRGETVSDYTLKDLETAYPRQLLRIHRNTLVGARFVQALKRTPAGHNLVLLRENLGELQVSRRHASSVRQWLQGQQSG</sequence>
<dbReference type="InterPro" id="IPR007492">
    <property type="entry name" value="LytTR_DNA-bd_dom"/>
</dbReference>
<dbReference type="Proteomes" id="UP000885748">
    <property type="component" value="Unassembled WGS sequence"/>
</dbReference>
<dbReference type="PROSITE" id="PS50930">
    <property type="entry name" value="HTH_LYTTR"/>
    <property type="match status" value="1"/>
</dbReference>
<dbReference type="Pfam" id="PF00072">
    <property type="entry name" value="Response_reg"/>
    <property type="match status" value="1"/>
</dbReference>
<dbReference type="PROSITE" id="PS50110">
    <property type="entry name" value="RESPONSE_REGULATORY"/>
    <property type="match status" value="1"/>
</dbReference>
<dbReference type="SMART" id="SM00850">
    <property type="entry name" value="LytTR"/>
    <property type="match status" value="1"/>
</dbReference>
<dbReference type="SMART" id="SM00448">
    <property type="entry name" value="REC"/>
    <property type="match status" value="1"/>
</dbReference>
<dbReference type="PANTHER" id="PTHR48111:SF3">
    <property type="entry name" value="TRANSCRIPTIONAL REGULATORY PROTEIN BTSR"/>
    <property type="match status" value="1"/>
</dbReference>
<dbReference type="EMBL" id="DRGY01000092">
    <property type="protein sequence ID" value="HEA52999.1"/>
    <property type="molecule type" value="Genomic_DNA"/>
</dbReference>
<evidence type="ECO:0000256" key="3">
    <source>
        <dbReference type="PROSITE-ProRule" id="PRU00169"/>
    </source>
</evidence>
<protein>
    <submittedName>
        <fullName evidence="6">Response regulator transcription factor</fullName>
    </submittedName>
</protein>
<evidence type="ECO:0000259" key="5">
    <source>
        <dbReference type="PROSITE" id="PS50930"/>
    </source>
</evidence>
<evidence type="ECO:0000259" key="4">
    <source>
        <dbReference type="PROSITE" id="PS50110"/>
    </source>
</evidence>
<dbReference type="AlphaFoldDB" id="A0A831R6A2"/>
<feature type="modified residue" description="4-aspartylphosphate" evidence="3">
    <location>
        <position position="57"/>
    </location>
</feature>
<evidence type="ECO:0000256" key="2">
    <source>
        <dbReference type="ARBA" id="ARBA00023125"/>
    </source>
</evidence>
<dbReference type="InterPro" id="IPR001789">
    <property type="entry name" value="Sig_transdc_resp-reg_receiver"/>
</dbReference>
<dbReference type="InterPro" id="IPR011006">
    <property type="entry name" value="CheY-like_superfamily"/>
</dbReference>
<comment type="caution">
    <text evidence="6">The sequence shown here is derived from an EMBL/GenBank/DDBJ whole genome shotgun (WGS) entry which is preliminary data.</text>
</comment>
<dbReference type="PANTHER" id="PTHR48111">
    <property type="entry name" value="REGULATOR OF RPOS"/>
    <property type="match status" value="1"/>
</dbReference>
<feature type="domain" description="Response regulatory" evidence="4">
    <location>
        <begin position="6"/>
        <end position="120"/>
    </location>
</feature>
<keyword evidence="3" id="KW-0597">Phosphoprotein</keyword>
<dbReference type="InterPro" id="IPR039420">
    <property type="entry name" value="WalR-like"/>
</dbReference>
<organism evidence="6">
    <name type="scientific">Marinobacter antarcticus</name>
    <dbReference type="NCBI Taxonomy" id="564117"/>
    <lineage>
        <taxon>Bacteria</taxon>
        <taxon>Pseudomonadati</taxon>
        <taxon>Pseudomonadota</taxon>
        <taxon>Gammaproteobacteria</taxon>
        <taxon>Pseudomonadales</taxon>
        <taxon>Marinobacteraceae</taxon>
        <taxon>Marinobacter</taxon>
    </lineage>
</organism>
<evidence type="ECO:0000313" key="6">
    <source>
        <dbReference type="EMBL" id="HEA52999.1"/>
    </source>
</evidence>
<dbReference type="GO" id="GO:0006355">
    <property type="term" value="P:regulation of DNA-templated transcription"/>
    <property type="evidence" value="ECO:0007669"/>
    <property type="project" value="TreeGrafter"/>
</dbReference>